<reference evidence="4" key="1">
    <citation type="journal article" date="2019" name="Int. J. Syst. Evol. Microbiol.">
        <title>The Global Catalogue of Microorganisms (GCM) 10K type strain sequencing project: providing services to taxonomists for standard genome sequencing and annotation.</title>
        <authorList>
            <consortium name="The Broad Institute Genomics Platform"/>
            <consortium name="The Broad Institute Genome Sequencing Center for Infectious Disease"/>
            <person name="Wu L."/>
            <person name="Ma J."/>
        </authorList>
    </citation>
    <scope>NUCLEOTIDE SEQUENCE [LARGE SCALE GENOMIC DNA]</scope>
    <source>
        <strain evidence="4">CCUG 54522</strain>
    </source>
</reference>
<evidence type="ECO:0000313" key="4">
    <source>
        <dbReference type="Proteomes" id="UP001596135"/>
    </source>
</evidence>
<dbReference type="InterPro" id="IPR005135">
    <property type="entry name" value="Endo/exonuclease/phosphatase"/>
</dbReference>
<protein>
    <submittedName>
        <fullName evidence="3">Peptidoglycan DD-metalloendopeptidase family protein</fullName>
    </submittedName>
</protein>
<sequence length="631" mass="65153">MSRGFVIVGGLVAAGLALLVLGVAVLVTVVGGATQTAVASCAGQTLNVGASGVGTGVVRVVQANIKVGMPAGSFAADMATVLAPSPDLVSLNEVGYRTDRAITPPGYGLWRSPAHGTDGTAVLWRTDRWTRVNQGRVLIVEHGPQQWDHDRAATWVTLQGVGDNTSAGTVSMVSVHHMVNPAKVGPNPLRQQIYRQGMDLVAGLVTQLSTSGPVFIAGDFNSQWGANDPWGPRAVLGAMPAPVTMRSSMDTFGKVPTHDGGGTIDYVFAQPAAATPTRQWTTALNSDHRLLGAVFTLTGTPAGAGEQSGARVTAATAARFRPAAATATTGSSTGALPAVAGFDAEQVANAAAVIAAGAELGVPARAQRIAVMTALGESSLRVLDYGDAAGPDSRGLFQQRGNGAWGSLADRMDPRISSLNFYKALLRVPHWETLEPTLAAHETQHNADPYHYERFWEPAGRLLAALTGVVVTAAVDCTPAIAVSGEISWPLDPALAASSDNHNWGDDGSHWSAWHTGTDFSVPCGTPVYAANGGTVSIEASSWAGPHLVKISQGPGALSTWYAHMQSVTVTPGQTVAPGQQIGAVGELGNATGCHLHFEVHTKGGSIYGPDNVNPSTWLAQNVGQTLPAAA</sequence>
<feature type="domain" description="M23ase beta-sheet core" evidence="1">
    <location>
        <begin position="515"/>
        <end position="606"/>
    </location>
</feature>
<dbReference type="PANTHER" id="PTHR21666">
    <property type="entry name" value="PEPTIDASE-RELATED"/>
    <property type="match status" value="1"/>
</dbReference>
<dbReference type="InterPro" id="IPR036691">
    <property type="entry name" value="Endo/exonu/phosph_ase_sf"/>
</dbReference>
<dbReference type="InterPro" id="IPR011055">
    <property type="entry name" value="Dup_hybrid_motif"/>
</dbReference>
<evidence type="ECO:0000259" key="1">
    <source>
        <dbReference type="Pfam" id="PF01551"/>
    </source>
</evidence>
<dbReference type="SUPFAM" id="SSF56219">
    <property type="entry name" value="DNase I-like"/>
    <property type="match status" value="1"/>
</dbReference>
<dbReference type="PANTHER" id="PTHR21666:SF290">
    <property type="entry name" value="PEPTIDASE M23 DOMAIN PROTEIN"/>
    <property type="match status" value="1"/>
</dbReference>
<evidence type="ECO:0000313" key="3">
    <source>
        <dbReference type="EMBL" id="MFC6044829.1"/>
    </source>
</evidence>
<dbReference type="CDD" id="cd12797">
    <property type="entry name" value="M23_peptidase"/>
    <property type="match status" value="1"/>
</dbReference>
<dbReference type="Gene3D" id="2.70.70.10">
    <property type="entry name" value="Glucose Permease (Domain IIA)"/>
    <property type="match status" value="1"/>
</dbReference>
<proteinExistence type="predicted"/>
<feature type="domain" description="Endonuclease/exonuclease/phosphatase" evidence="2">
    <location>
        <begin position="81"/>
        <end position="288"/>
    </location>
</feature>
<dbReference type="Pfam" id="PF01551">
    <property type="entry name" value="Peptidase_M23"/>
    <property type="match status" value="1"/>
</dbReference>
<dbReference type="InterPro" id="IPR016047">
    <property type="entry name" value="M23ase_b-sheet_dom"/>
</dbReference>
<dbReference type="Pfam" id="PF03372">
    <property type="entry name" value="Exo_endo_phos"/>
    <property type="match status" value="1"/>
</dbReference>
<dbReference type="InterPro" id="IPR050570">
    <property type="entry name" value="Cell_wall_metabolism_enzyme"/>
</dbReference>
<gene>
    <name evidence="3" type="ORF">ACFPYL_17195</name>
</gene>
<name>A0ABW1LN20_9ACTN</name>
<dbReference type="SUPFAM" id="SSF51261">
    <property type="entry name" value="Duplicated hybrid motif"/>
    <property type="match status" value="1"/>
</dbReference>
<dbReference type="Proteomes" id="UP001596135">
    <property type="component" value="Unassembled WGS sequence"/>
</dbReference>
<dbReference type="RefSeq" id="WP_379156928.1">
    <property type="nucleotide sequence ID" value="NZ_JBHSRJ010000006.1"/>
</dbReference>
<dbReference type="EMBL" id="JBHSRJ010000006">
    <property type="protein sequence ID" value="MFC6044829.1"/>
    <property type="molecule type" value="Genomic_DNA"/>
</dbReference>
<accession>A0ABW1LN20</accession>
<evidence type="ECO:0000259" key="2">
    <source>
        <dbReference type="Pfam" id="PF03372"/>
    </source>
</evidence>
<comment type="caution">
    <text evidence="3">The sequence shown here is derived from an EMBL/GenBank/DDBJ whole genome shotgun (WGS) entry which is preliminary data.</text>
</comment>
<keyword evidence="4" id="KW-1185">Reference proteome</keyword>
<dbReference type="Gene3D" id="3.60.10.10">
    <property type="entry name" value="Endonuclease/exonuclease/phosphatase"/>
    <property type="match status" value="1"/>
</dbReference>
<organism evidence="3 4">
    <name type="scientific">Nocardioides hankookensis</name>
    <dbReference type="NCBI Taxonomy" id="443157"/>
    <lineage>
        <taxon>Bacteria</taxon>
        <taxon>Bacillati</taxon>
        <taxon>Actinomycetota</taxon>
        <taxon>Actinomycetes</taxon>
        <taxon>Propionibacteriales</taxon>
        <taxon>Nocardioidaceae</taxon>
        <taxon>Nocardioides</taxon>
    </lineage>
</organism>